<evidence type="ECO:0000313" key="3">
    <source>
        <dbReference type="Proteomes" id="UP001610444"/>
    </source>
</evidence>
<evidence type="ECO:0000259" key="1">
    <source>
        <dbReference type="Pfam" id="PF18566"/>
    </source>
</evidence>
<dbReference type="InterPro" id="IPR041411">
    <property type="entry name" value="Ldi"/>
</dbReference>
<gene>
    <name evidence="2" type="ORF">BJX68DRAFT_259573</name>
</gene>
<sequence>MATEPLQLDLSKYPKLTREQAGHVRHFWNISTSLDGEWPHMGTQEPDQAFLDAYRYQLATMAYGAGIAHYHRLPAMRSLFKPLLHGLIRKMIRREVWSYWYLTSQSGNRLDPGLDKLRAPWADPVVKENIMYGGHLLLMTSLYAMLFDDDEFEKEGSLTFEWDPLFWGMGLESFSYNNATLQQAILKEMERGGWVGVCCEPNLVFVVCNQFPIIAMRYNDVRHGTNIVEGVLDKYWNAIQSKQMIAPDGLFVDWLFLKQGNTKHASGIGFTAWANAFMNTWNSKFTRSTYDKQAKGFITNIDGKIELHHPRIGATIRHLVATENADPNSAQTLQRARDEYLQDPSIGFKYMQPHFGYVIKWLSELGKVAELEALLKYADNYFSPTWEKGGLYYPRHDQVTNERGEWRFVDPFTGNAAIGYARLNVEDGQKKMWERPWTRGSLAERPWVDGLDYSQGVDCLRGWWADEEQAMVITLRSWDRAEHTLDFRVEGLFRGRWRVYQDGSFVSERRLSDRGSVDVSVTVRSDQEVDIVVLRLM</sequence>
<dbReference type="GeneID" id="98158882"/>
<keyword evidence="3" id="KW-1185">Reference proteome</keyword>
<reference evidence="2 3" key="1">
    <citation type="submission" date="2024-07" db="EMBL/GenBank/DDBJ databases">
        <title>Section-level genome sequencing and comparative genomics of Aspergillus sections Usti and Cavernicolus.</title>
        <authorList>
            <consortium name="Lawrence Berkeley National Laboratory"/>
            <person name="Nybo J.L."/>
            <person name="Vesth T.C."/>
            <person name="Theobald S."/>
            <person name="Frisvad J.C."/>
            <person name="Larsen T.O."/>
            <person name="Kjaerboelling I."/>
            <person name="Rothschild-Mancinelli K."/>
            <person name="Lyhne E.K."/>
            <person name="Kogle M.E."/>
            <person name="Barry K."/>
            <person name="Clum A."/>
            <person name="Na H."/>
            <person name="Ledsgaard L."/>
            <person name="Lin J."/>
            <person name="Lipzen A."/>
            <person name="Kuo A."/>
            <person name="Riley R."/>
            <person name="Mondo S."/>
            <person name="LaButti K."/>
            <person name="Haridas S."/>
            <person name="Pangalinan J."/>
            <person name="Salamov A.A."/>
            <person name="Simmons B.A."/>
            <person name="Magnuson J.K."/>
            <person name="Chen J."/>
            <person name="Drula E."/>
            <person name="Henrissat B."/>
            <person name="Wiebenga A."/>
            <person name="Lubbers R.J."/>
            <person name="Gomes A.C."/>
            <person name="Macurrencykelacurrency M.R."/>
            <person name="Stajich J."/>
            <person name="Grigoriev I.V."/>
            <person name="Mortensen U.H."/>
            <person name="De vries R.P."/>
            <person name="Baker S.E."/>
            <person name="Andersen M.R."/>
        </authorList>
    </citation>
    <scope>NUCLEOTIDE SEQUENCE [LARGE SCALE GENOMIC DNA]</scope>
    <source>
        <strain evidence="2 3">CBS 756.74</strain>
    </source>
</reference>
<evidence type="ECO:0000313" key="2">
    <source>
        <dbReference type="EMBL" id="KAL2837442.1"/>
    </source>
</evidence>
<proteinExistence type="predicted"/>
<organism evidence="2 3">
    <name type="scientific">Aspergillus pseudodeflectus</name>
    <dbReference type="NCBI Taxonomy" id="176178"/>
    <lineage>
        <taxon>Eukaryota</taxon>
        <taxon>Fungi</taxon>
        <taxon>Dikarya</taxon>
        <taxon>Ascomycota</taxon>
        <taxon>Pezizomycotina</taxon>
        <taxon>Eurotiomycetes</taxon>
        <taxon>Eurotiomycetidae</taxon>
        <taxon>Eurotiales</taxon>
        <taxon>Aspergillaceae</taxon>
        <taxon>Aspergillus</taxon>
        <taxon>Aspergillus subgen. Nidulantes</taxon>
    </lineage>
</organism>
<feature type="domain" description="Linalool dehydratase/isomerase" evidence="1">
    <location>
        <begin position="55"/>
        <end position="398"/>
    </location>
</feature>
<dbReference type="EMBL" id="JBFXLR010000097">
    <property type="protein sequence ID" value="KAL2837442.1"/>
    <property type="molecule type" value="Genomic_DNA"/>
</dbReference>
<name>A0ABR4JBJ2_9EURO</name>
<comment type="caution">
    <text evidence="2">The sequence shown here is derived from an EMBL/GenBank/DDBJ whole genome shotgun (WGS) entry which is preliminary data.</text>
</comment>
<dbReference type="Pfam" id="PF18566">
    <property type="entry name" value="Ldi"/>
    <property type="match status" value="1"/>
</dbReference>
<dbReference type="Proteomes" id="UP001610444">
    <property type="component" value="Unassembled WGS sequence"/>
</dbReference>
<dbReference type="RefSeq" id="XP_070892544.1">
    <property type="nucleotide sequence ID" value="XM_071043718.1"/>
</dbReference>
<protein>
    <recommendedName>
        <fullName evidence="1">Linalool dehydratase/isomerase domain-containing protein</fullName>
    </recommendedName>
</protein>
<accession>A0ABR4JBJ2</accession>